<keyword evidence="2" id="KW-0238">DNA-binding</keyword>
<dbReference type="InterPro" id="IPR000835">
    <property type="entry name" value="HTH_MarR-typ"/>
</dbReference>
<evidence type="ECO:0000256" key="3">
    <source>
        <dbReference type="ARBA" id="ARBA00023163"/>
    </source>
</evidence>
<dbReference type="EMBL" id="CAKLPX010000002">
    <property type="protein sequence ID" value="CAH0992119.1"/>
    <property type="molecule type" value="Genomic_DNA"/>
</dbReference>
<comment type="caution">
    <text evidence="5">The sequence shown here is derived from an EMBL/GenBank/DDBJ whole genome shotgun (WGS) entry which is preliminary data.</text>
</comment>
<feature type="domain" description="HTH marR-type" evidence="4">
    <location>
        <begin position="10"/>
        <end position="143"/>
    </location>
</feature>
<evidence type="ECO:0000313" key="6">
    <source>
        <dbReference type="Proteomes" id="UP000838100"/>
    </source>
</evidence>
<evidence type="ECO:0000259" key="4">
    <source>
        <dbReference type="PROSITE" id="PS50995"/>
    </source>
</evidence>
<evidence type="ECO:0000256" key="1">
    <source>
        <dbReference type="ARBA" id="ARBA00023015"/>
    </source>
</evidence>
<evidence type="ECO:0000256" key="2">
    <source>
        <dbReference type="ARBA" id="ARBA00023125"/>
    </source>
</evidence>
<dbReference type="Proteomes" id="UP000838100">
    <property type="component" value="Unassembled WGS sequence"/>
</dbReference>
<accession>A0ABN8EJ73</accession>
<proteinExistence type="predicted"/>
<dbReference type="SUPFAM" id="SSF46785">
    <property type="entry name" value="Winged helix' DNA-binding domain"/>
    <property type="match status" value="1"/>
</dbReference>
<dbReference type="RefSeq" id="WP_237444813.1">
    <property type="nucleotide sequence ID" value="NZ_CAKLPX010000002.1"/>
</dbReference>
<keyword evidence="1" id="KW-0805">Transcription regulation</keyword>
<organism evidence="5 6">
    <name type="scientific">Sinobacterium norvegicum</name>
    <dbReference type="NCBI Taxonomy" id="1641715"/>
    <lineage>
        <taxon>Bacteria</taxon>
        <taxon>Pseudomonadati</taxon>
        <taxon>Pseudomonadota</taxon>
        <taxon>Gammaproteobacteria</taxon>
        <taxon>Cellvibrionales</taxon>
        <taxon>Spongiibacteraceae</taxon>
        <taxon>Sinobacterium</taxon>
    </lineage>
</organism>
<dbReference type="PANTHER" id="PTHR42756:SF1">
    <property type="entry name" value="TRANSCRIPTIONAL REPRESSOR OF EMRAB OPERON"/>
    <property type="match status" value="1"/>
</dbReference>
<dbReference type="PROSITE" id="PS50995">
    <property type="entry name" value="HTH_MARR_2"/>
    <property type="match status" value="1"/>
</dbReference>
<keyword evidence="3" id="KW-0804">Transcription</keyword>
<name>A0ABN8EJ73_9GAMM</name>
<keyword evidence="6" id="KW-1185">Reference proteome</keyword>
<evidence type="ECO:0000313" key="5">
    <source>
        <dbReference type="EMBL" id="CAH0992119.1"/>
    </source>
</evidence>
<gene>
    <name evidence="5" type="ORF">SIN8267_02235</name>
</gene>
<dbReference type="Gene3D" id="1.10.10.10">
    <property type="entry name" value="Winged helix-like DNA-binding domain superfamily/Winged helix DNA-binding domain"/>
    <property type="match status" value="1"/>
</dbReference>
<dbReference type="Pfam" id="PF12802">
    <property type="entry name" value="MarR_2"/>
    <property type="match status" value="1"/>
</dbReference>
<dbReference type="SMART" id="SM00347">
    <property type="entry name" value="HTH_MARR"/>
    <property type="match status" value="1"/>
</dbReference>
<protein>
    <recommendedName>
        <fullName evidence="4">HTH marR-type domain-containing protein</fullName>
    </recommendedName>
</protein>
<sequence length="152" mass="16938">MSTSPGGKAVLDLVFEILKTAPKLQLKGDKLTQDTGLTSSRWWCLVTIAENDGSLSVADIARRMNLQRQTVQRFTDALAKSEMITYTENPDHKRARHLSMTDKGKAALVTVKKRDNDWAENTAGAVNSDDIETTIRTLTALRDEITAQFTER</sequence>
<dbReference type="PANTHER" id="PTHR42756">
    <property type="entry name" value="TRANSCRIPTIONAL REGULATOR, MARR"/>
    <property type="match status" value="1"/>
</dbReference>
<reference evidence="5" key="1">
    <citation type="submission" date="2021-12" db="EMBL/GenBank/DDBJ databases">
        <authorList>
            <person name="Rodrigo-Torres L."/>
            <person name="Arahal R. D."/>
            <person name="Lucena T."/>
        </authorList>
    </citation>
    <scope>NUCLEOTIDE SEQUENCE</scope>
    <source>
        <strain evidence="5">CECT 8267</strain>
    </source>
</reference>
<dbReference type="InterPro" id="IPR036388">
    <property type="entry name" value="WH-like_DNA-bd_sf"/>
</dbReference>
<dbReference type="InterPro" id="IPR036390">
    <property type="entry name" value="WH_DNA-bd_sf"/>
</dbReference>